<name>A0A845GYB2_9BURK</name>
<comment type="caution">
    <text evidence="1">The sequence shown here is derived from an EMBL/GenBank/DDBJ whole genome shotgun (WGS) entry which is preliminary data.</text>
</comment>
<accession>A0A845GYB2</accession>
<proteinExistence type="predicted"/>
<dbReference type="AlphaFoldDB" id="A0A845GYB2"/>
<dbReference type="Proteomes" id="UP000447355">
    <property type="component" value="Unassembled WGS sequence"/>
</dbReference>
<reference evidence="1" key="1">
    <citation type="submission" date="2019-12" db="EMBL/GenBank/DDBJ databases">
        <title>Novel species isolated from a subtropical stream in China.</title>
        <authorList>
            <person name="Lu H."/>
        </authorList>
    </citation>
    <scope>NUCLEOTIDE SEQUENCE [LARGE SCALE GENOMIC DNA]</scope>
    <source>
        <strain evidence="1">FT81W</strain>
    </source>
</reference>
<dbReference type="EMBL" id="WWCX01000279">
    <property type="protein sequence ID" value="MYM99254.1"/>
    <property type="molecule type" value="Genomic_DNA"/>
</dbReference>
<protein>
    <submittedName>
        <fullName evidence="1">Uncharacterized protein</fullName>
    </submittedName>
</protein>
<evidence type="ECO:0000313" key="1">
    <source>
        <dbReference type="EMBL" id="MYM99254.1"/>
    </source>
</evidence>
<gene>
    <name evidence="1" type="ORF">GTP90_36010</name>
</gene>
<sequence length="214" mass="20738">ARFVTRWGGAAAIANAGTTFINDSSAIDVSARGAAGQGGTAVVWSQDTTTMLGALKATGAAAGGAVEISSKNDLRSIGLDKVTVGAGGQLLLDPKNLIIRADAGQWTYQAIIGAGRSGGGNVNVGGLDSGDAYGAGVALSASGTQLAVGAPNDAGQDNATSAAGAVRLYTFTNDSFGGAMLRGTLGAGYTGNGNINVSLPANALFGASVALSGD</sequence>
<organism evidence="1 2">
    <name type="scientific">Duganella vulcania</name>
    <dbReference type="NCBI Taxonomy" id="2692166"/>
    <lineage>
        <taxon>Bacteria</taxon>
        <taxon>Pseudomonadati</taxon>
        <taxon>Pseudomonadota</taxon>
        <taxon>Betaproteobacteria</taxon>
        <taxon>Burkholderiales</taxon>
        <taxon>Oxalobacteraceae</taxon>
        <taxon>Telluria group</taxon>
        <taxon>Duganella</taxon>
    </lineage>
</organism>
<evidence type="ECO:0000313" key="2">
    <source>
        <dbReference type="Proteomes" id="UP000447355"/>
    </source>
</evidence>
<feature type="non-terminal residue" evidence="1">
    <location>
        <position position="214"/>
    </location>
</feature>
<feature type="non-terminal residue" evidence="1">
    <location>
        <position position="1"/>
    </location>
</feature>